<dbReference type="AlphaFoldDB" id="A5YSX8"/>
<protein>
    <submittedName>
        <fullName evidence="2">Nitrogen fixation protein NifU</fullName>
    </submittedName>
</protein>
<dbReference type="PANTHER" id="PTHR10093">
    <property type="entry name" value="IRON-SULFUR CLUSTER ASSEMBLY ENZYME NIFU HOMOLOG"/>
    <property type="match status" value="1"/>
</dbReference>
<dbReference type="GO" id="GO:0005506">
    <property type="term" value="F:iron ion binding"/>
    <property type="evidence" value="ECO:0007669"/>
    <property type="project" value="InterPro"/>
</dbReference>
<dbReference type="GO" id="GO:0051536">
    <property type="term" value="F:iron-sulfur cluster binding"/>
    <property type="evidence" value="ECO:0007669"/>
    <property type="project" value="InterPro"/>
</dbReference>
<sequence>MSFAPRNTIIGTTKSAISGTFLQHTAVYIITMGLGSDMYRQQILDHYKNPRNKGEIPDPDFSHTGENPSCGDTITVNVQLKDDNETIEYVSFTGDGCAISQASASMLSEHLQGMTLEELDTLDTDDVTDMLGVDISPMRIKCAVLARQVAQDGAAIHDGEIAIEATTVE</sequence>
<accession>A5YSX8</accession>
<dbReference type="EMBL" id="EF583999">
    <property type="protein sequence ID" value="ABQ76085.1"/>
    <property type="molecule type" value="Genomic_DNA"/>
</dbReference>
<dbReference type="GO" id="GO:0016226">
    <property type="term" value="P:iron-sulfur cluster assembly"/>
    <property type="evidence" value="ECO:0007669"/>
    <property type="project" value="InterPro"/>
</dbReference>
<dbReference type="Pfam" id="PF01592">
    <property type="entry name" value="NifU_N"/>
    <property type="match status" value="1"/>
</dbReference>
<name>A5YSX8_9EURY</name>
<dbReference type="NCBIfam" id="TIGR01994">
    <property type="entry name" value="SUF_scaf_2"/>
    <property type="match status" value="1"/>
</dbReference>
<feature type="domain" description="NIF system FeS cluster assembly NifU N-terminal" evidence="1">
    <location>
        <begin position="38"/>
        <end position="155"/>
    </location>
</feature>
<evidence type="ECO:0000313" key="2">
    <source>
        <dbReference type="EMBL" id="ABQ76085.1"/>
    </source>
</evidence>
<evidence type="ECO:0000259" key="1">
    <source>
        <dbReference type="Pfam" id="PF01592"/>
    </source>
</evidence>
<reference evidence="2" key="1">
    <citation type="journal article" date="2007" name="ISME J.">
        <title>Genomic plasticity in prokaryotes: the case of the square haloarchaeon.</title>
        <authorList>
            <person name="Cuadros-Orellana S."/>
            <person name="Martin-Cuadrado A.B."/>
            <person name="Legault B."/>
            <person name="D'Auria G."/>
            <person name="Zhaxybayeva O."/>
            <person name="Papke R.T."/>
            <person name="Rodriguez-Valera F."/>
        </authorList>
    </citation>
    <scope>NUCLEOTIDE SEQUENCE</scope>
</reference>
<dbReference type="SUPFAM" id="SSF82649">
    <property type="entry name" value="SufE/NifU"/>
    <property type="match status" value="1"/>
</dbReference>
<dbReference type="CDD" id="cd06664">
    <property type="entry name" value="IscU_like"/>
    <property type="match status" value="1"/>
</dbReference>
<dbReference type="Gene3D" id="3.90.1010.10">
    <property type="match status" value="1"/>
</dbReference>
<dbReference type="InterPro" id="IPR002871">
    <property type="entry name" value="NIF_FeS_clus_asmbl_NifU_N"/>
</dbReference>
<organism evidence="2">
    <name type="scientific">uncultured haloarchaeon</name>
    <dbReference type="NCBI Taxonomy" id="160804"/>
    <lineage>
        <taxon>Archaea</taxon>
        <taxon>Methanobacteriati</taxon>
        <taxon>Methanobacteriota</taxon>
        <taxon>Stenosarchaea group</taxon>
        <taxon>Halobacteria</taxon>
        <taxon>Halobacteriales</taxon>
        <taxon>Halobacteriaceae</taxon>
        <taxon>environmental samples</taxon>
    </lineage>
</organism>
<proteinExistence type="predicted"/>